<dbReference type="AlphaFoldDB" id="A0A7T8QTQ2"/>
<evidence type="ECO:0000313" key="1">
    <source>
        <dbReference type="EMBL" id="QQP54727.1"/>
    </source>
</evidence>
<accession>A0A7T8QTQ2</accession>
<gene>
    <name evidence="1" type="ORF">FKW44_007650</name>
</gene>
<sequence length="65" mass="7381">MRHTTGDYLAEELPQILSDGMKDASLDYATTKATWKSYGKFEGEHRNILPDLVYSAGLGLQWSRF</sequence>
<name>A0A7T8QTQ2_CALRO</name>
<keyword evidence="2" id="KW-1185">Reference proteome</keyword>
<reference evidence="2" key="1">
    <citation type="submission" date="2021-01" db="EMBL/GenBank/DDBJ databases">
        <title>Caligus Genome Assembly.</title>
        <authorList>
            <person name="Gallardo-Escarate C."/>
        </authorList>
    </citation>
    <scope>NUCLEOTIDE SEQUENCE [LARGE SCALE GENOMIC DNA]</scope>
</reference>
<organism evidence="1 2">
    <name type="scientific">Caligus rogercresseyi</name>
    <name type="common">Sea louse</name>
    <dbReference type="NCBI Taxonomy" id="217165"/>
    <lineage>
        <taxon>Eukaryota</taxon>
        <taxon>Metazoa</taxon>
        <taxon>Ecdysozoa</taxon>
        <taxon>Arthropoda</taxon>
        <taxon>Crustacea</taxon>
        <taxon>Multicrustacea</taxon>
        <taxon>Hexanauplia</taxon>
        <taxon>Copepoda</taxon>
        <taxon>Siphonostomatoida</taxon>
        <taxon>Caligidae</taxon>
        <taxon>Caligus</taxon>
    </lineage>
</organism>
<dbReference type="Proteomes" id="UP000595437">
    <property type="component" value="Chromosome 5"/>
</dbReference>
<evidence type="ECO:0000313" key="2">
    <source>
        <dbReference type="Proteomes" id="UP000595437"/>
    </source>
</evidence>
<proteinExistence type="predicted"/>
<protein>
    <submittedName>
        <fullName evidence="1">Uncharacterized protein</fullName>
    </submittedName>
</protein>
<dbReference type="EMBL" id="CP045894">
    <property type="protein sequence ID" value="QQP54727.1"/>
    <property type="molecule type" value="Genomic_DNA"/>
</dbReference>